<dbReference type="GO" id="GO:0031072">
    <property type="term" value="F:heat shock protein binding"/>
    <property type="evidence" value="ECO:0007669"/>
    <property type="project" value="InterPro"/>
</dbReference>
<name>A0A2C9CKF5_KUEST</name>
<dbReference type="FunFam" id="2.10.230.10:FF:000002">
    <property type="entry name" value="Molecular chaperone DnaJ"/>
    <property type="match status" value="1"/>
</dbReference>
<evidence type="ECO:0000256" key="7">
    <source>
        <dbReference type="ARBA" id="ARBA00022771"/>
    </source>
</evidence>
<feature type="binding site" evidence="13">
    <location>
        <position position="211"/>
    </location>
    <ligand>
        <name>Zn(2+)</name>
        <dbReference type="ChEBI" id="CHEBI:29105"/>
        <label>1</label>
    </ligand>
</feature>
<dbReference type="CDD" id="cd10719">
    <property type="entry name" value="DnaJ_zf"/>
    <property type="match status" value="1"/>
</dbReference>
<feature type="binding site" evidence="13">
    <location>
        <position position="171"/>
    </location>
    <ligand>
        <name>Zn(2+)</name>
        <dbReference type="ChEBI" id="CHEBI:29105"/>
        <label>2</label>
    </ligand>
</feature>
<dbReference type="PROSITE" id="PS51188">
    <property type="entry name" value="ZF_CR"/>
    <property type="match status" value="1"/>
</dbReference>
<dbReference type="GO" id="GO:0051082">
    <property type="term" value="F:unfolded protein binding"/>
    <property type="evidence" value="ECO:0007669"/>
    <property type="project" value="UniProtKB-UniRule"/>
</dbReference>
<keyword evidence="6 13" id="KW-0677">Repeat</keyword>
<comment type="similarity">
    <text evidence="11 13">Belongs to the DnaJ family.</text>
</comment>
<evidence type="ECO:0000256" key="2">
    <source>
        <dbReference type="ARBA" id="ARBA00011738"/>
    </source>
</evidence>
<dbReference type="InterPro" id="IPR001305">
    <property type="entry name" value="HSP_DnaJ_Cys-rich_dom"/>
</dbReference>
<dbReference type="OrthoDB" id="9779889at2"/>
<dbReference type="InterPro" id="IPR018253">
    <property type="entry name" value="DnaJ_domain_CS"/>
</dbReference>
<dbReference type="PRINTS" id="PR00625">
    <property type="entry name" value="JDOMAIN"/>
</dbReference>
<dbReference type="KEGG" id="kst:KSMBR1_3668"/>
<proteinExistence type="inferred from homology"/>
<feature type="zinc finger region" description="CR-type" evidence="14">
    <location>
        <begin position="138"/>
        <end position="220"/>
    </location>
</feature>
<feature type="binding site" evidence="13">
    <location>
        <position position="197"/>
    </location>
    <ligand>
        <name>Zn(2+)</name>
        <dbReference type="ChEBI" id="CHEBI:29105"/>
        <label>2</label>
    </ligand>
</feature>
<dbReference type="PROSITE" id="PS50076">
    <property type="entry name" value="DNAJ_2"/>
    <property type="match status" value="1"/>
</dbReference>
<dbReference type="GO" id="GO:0042026">
    <property type="term" value="P:protein refolding"/>
    <property type="evidence" value="ECO:0007669"/>
    <property type="project" value="TreeGrafter"/>
</dbReference>
<feature type="binding site" evidence="13">
    <location>
        <position position="168"/>
    </location>
    <ligand>
        <name>Zn(2+)</name>
        <dbReference type="ChEBI" id="CHEBI:29105"/>
        <label>2</label>
    </ligand>
</feature>
<dbReference type="Gene3D" id="2.60.260.20">
    <property type="entry name" value="Urease metallochaperone UreE, N-terminal domain"/>
    <property type="match status" value="2"/>
</dbReference>
<evidence type="ECO:0000256" key="6">
    <source>
        <dbReference type="ARBA" id="ARBA00022737"/>
    </source>
</evidence>
<dbReference type="CDD" id="cd10747">
    <property type="entry name" value="DnaJ_C"/>
    <property type="match status" value="1"/>
</dbReference>
<feature type="repeat" description="CXXCXGXG motif" evidence="13">
    <location>
        <begin position="194"/>
        <end position="201"/>
    </location>
</feature>
<feature type="binding site" evidence="13">
    <location>
        <position position="208"/>
    </location>
    <ligand>
        <name>Zn(2+)</name>
        <dbReference type="ChEBI" id="CHEBI:29105"/>
        <label>1</label>
    </ligand>
</feature>
<keyword evidence="4 13" id="KW-0235">DNA replication</keyword>
<dbReference type="PANTHER" id="PTHR43096:SF52">
    <property type="entry name" value="DNAJ HOMOLOG 1, MITOCHONDRIAL-RELATED"/>
    <property type="match status" value="1"/>
</dbReference>
<feature type="repeat" description="CXXCXGXG motif" evidence="13">
    <location>
        <begin position="151"/>
        <end position="158"/>
    </location>
</feature>
<dbReference type="Gene3D" id="2.10.230.10">
    <property type="entry name" value="Heat shock protein DnaJ, cysteine-rich domain"/>
    <property type="match status" value="1"/>
</dbReference>
<dbReference type="SUPFAM" id="SSF57938">
    <property type="entry name" value="DnaJ/Hsp40 cysteine-rich domain"/>
    <property type="match status" value="1"/>
</dbReference>
<keyword evidence="9 13" id="KW-0346">Stress response</keyword>
<feature type="domain" description="CR-type" evidence="16">
    <location>
        <begin position="138"/>
        <end position="220"/>
    </location>
</feature>
<dbReference type="GO" id="GO:0006260">
    <property type="term" value="P:DNA replication"/>
    <property type="evidence" value="ECO:0007669"/>
    <property type="project" value="UniProtKB-KW"/>
</dbReference>
<evidence type="ECO:0000256" key="4">
    <source>
        <dbReference type="ARBA" id="ARBA00022705"/>
    </source>
</evidence>
<feature type="repeat" description="CXXCXGXG motif" evidence="13">
    <location>
        <begin position="208"/>
        <end position="215"/>
    </location>
</feature>
<dbReference type="SUPFAM" id="SSF49493">
    <property type="entry name" value="HSP40/DnaJ peptide-binding domain"/>
    <property type="match status" value="2"/>
</dbReference>
<reference evidence="17 20" key="3">
    <citation type="submission" date="2020-02" db="EMBL/GenBank/DDBJ databases">
        <title>Newly sequenced genome of strain CSTR1 showed variability in Candidatus Kuenenia stuttgartiensis genomes.</title>
        <authorList>
            <person name="Ding C."/>
            <person name="Adrian L."/>
        </authorList>
    </citation>
    <scope>NUCLEOTIDE SEQUENCE [LARGE SCALE GENOMIC DNA]</scope>
    <source>
        <strain evidence="17 20">CSTR1</strain>
    </source>
</reference>
<dbReference type="SMART" id="SM00271">
    <property type="entry name" value="DnaJ"/>
    <property type="match status" value="1"/>
</dbReference>
<dbReference type="Proteomes" id="UP000501926">
    <property type="component" value="Chromosome"/>
</dbReference>
<dbReference type="PANTHER" id="PTHR43096">
    <property type="entry name" value="DNAJ HOMOLOG 1, MITOCHONDRIAL-RELATED"/>
    <property type="match status" value="1"/>
</dbReference>
<dbReference type="InterPro" id="IPR002939">
    <property type="entry name" value="DnaJ_C"/>
</dbReference>
<sequence>MPEKKDYYDLLGIAKNASKEDVKSAYRRLAKKFHPDLNKDNPKSSEEKFKEISEAYEVLIDDNKRAKYDSYGYAGVESDFGKEGFSWQNFTHINDLEDIFGHDIFSDFFGARTSGYGKPERKIRRVQVEISLEQAYRGVSTEVAIPHMEKCGDCNGSGAEKGTSLKICNRCDGRGEVKQEQLQEFGRIIKIGVCPVCNGRGKIIEKFCQSCHGTGEIQRLDKIKIKIPPGVDNGTTLRIAPDKSGGRLKENIYVYISIQPHPFFRRQANDVYIKKEISLIDATLGSKVEVPTLDGNAIMKIPQGTQTNTLFRLRNSGMPYLRGHGHGDQYVRVIVKTPKNITKRQRELLEEFEKHEKEKSTKT</sequence>
<dbReference type="SUPFAM" id="SSF46565">
    <property type="entry name" value="Chaperone J-domain"/>
    <property type="match status" value="1"/>
</dbReference>
<reference evidence="18" key="2">
    <citation type="submission" date="2017-10" db="EMBL/GenBank/DDBJ databases">
        <authorList>
            <person name="Banno H."/>
            <person name="Chua N.-H."/>
        </authorList>
    </citation>
    <scope>NUCLEOTIDE SEQUENCE [LARGE SCALE GENOMIC DNA]</scope>
    <source>
        <strain evidence="18">Kuenenia_mbr1_ru-nijmegen</strain>
    </source>
</reference>
<dbReference type="CDD" id="cd06257">
    <property type="entry name" value="DnaJ"/>
    <property type="match status" value="1"/>
</dbReference>
<dbReference type="PROSITE" id="PS00636">
    <property type="entry name" value="DNAJ_1"/>
    <property type="match status" value="1"/>
</dbReference>
<dbReference type="Pfam" id="PF00226">
    <property type="entry name" value="DnaJ"/>
    <property type="match status" value="1"/>
</dbReference>
<dbReference type="Pfam" id="PF00684">
    <property type="entry name" value="DnaJ_CXXCXGXG"/>
    <property type="match status" value="1"/>
</dbReference>
<comment type="subcellular location">
    <subcellularLocation>
        <location evidence="1 13">Cytoplasm</location>
    </subcellularLocation>
</comment>
<keyword evidence="19" id="KW-1185">Reference proteome</keyword>
<dbReference type="Gene3D" id="1.10.287.110">
    <property type="entry name" value="DnaJ domain"/>
    <property type="match status" value="1"/>
</dbReference>
<reference evidence="19" key="1">
    <citation type="submission" date="2017-10" db="EMBL/GenBank/DDBJ databases">
        <authorList>
            <person name="Frank J."/>
        </authorList>
    </citation>
    <scope>NUCLEOTIDE SEQUENCE [LARGE SCALE GENOMIC DNA]</scope>
</reference>
<feature type="binding site" evidence="13">
    <location>
        <position position="154"/>
    </location>
    <ligand>
        <name>Zn(2+)</name>
        <dbReference type="ChEBI" id="CHEBI:29105"/>
        <label>1</label>
    </ligand>
</feature>
<dbReference type="InterPro" id="IPR036869">
    <property type="entry name" value="J_dom_sf"/>
</dbReference>
<evidence type="ECO:0000313" key="18">
    <source>
        <dbReference type="EMBL" id="SOH06141.1"/>
    </source>
</evidence>
<feature type="domain" description="J" evidence="15">
    <location>
        <begin position="6"/>
        <end position="72"/>
    </location>
</feature>
<keyword evidence="3 13" id="KW-0963">Cytoplasm</keyword>
<dbReference type="NCBIfam" id="TIGR02349">
    <property type="entry name" value="DnaJ_bact"/>
    <property type="match status" value="1"/>
</dbReference>
<dbReference type="Proteomes" id="UP000221734">
    <property type="component" value="Chromosome Kuenenia_stuttgartiensis_MBR1"/>
</dbReference>
<dbReference type="GO" id="GO:0005524">
    <property type="term" value="F:ATP binding"/>
    <property type="evidence" value="ECO:0007669"/>
    <property type="project" value="InterPro"/>
</dbReference>
<dbReference type="HAMAP" id="MF_01152">
    <property type="entry name" value="DnaJ"/>
    <property type="match status" value="1"/>
</dbReference>
<evidence type="ECO:0000256" key="3">
    <source>
        <dbReference type="ARBA" id="ARBA00022490"/>
    </source>
</evidence>
<evidence type="ECO:0000256" key="12">
    <source>
        <dbReference type="ARBA" id="ARBA00067609"/>
    </source>
</evidence>
<dbReference type="EMBL" id="CP049055">
    <property type="protein sequence ID" value="QII12212.1"/>
    <property type="molecule type" value="Genomic_DNA"/>
</dbReference>
<evidence type="ECO:0000313" key="19">
    <source>
        <dbReference type="Proteomes" id="UP000221734"/>
    </source>
</evidence>
<dbReference type="InterPro" id="IPR008971">
    <property type="entry name" value="HSP40/DnaJ_pept-bd"/>
</dbReference>
<comment type="cofactor">
    <cofactor evidence="13">
        <name>Zn(2+)</name>
        <dbReference type="ChEBI" id="CHEBI:29105"/>
    </cofactor>
    <text evidence="13">Binds 2 Zn(2+) ions per monomer.</text>
</comment>
<evidence type="ECO:0000256" key="11">
    <source>
        <dbReference type="ARBA" id="ARBA00061004"/>
    </source>
</evidence>
<evidence type="ECO:0000256" key="13">
    <source>
        <dbReference type="HAMAP-Rule" id="MF_01152"/>
    </source>
</evidence>
<organism evidence="18 19">
    <name type="scientific">Kuenenia stuttgartiensis</name>
    <dbReference type="NCBI Taxonomy" id="174633"/>
    <lineage>
        <taxon>Bacteria</taxon>
        <taxon>Pseudomonadati</taxon>
        <taxon>Planctomycetota</taxon>
        <taxon>Candidatus Brocadiia</taxon>
        <taxon>Candidatus Brocadiales</taxon>
        <taxon>Candidatus Brocadiaceae</taxon>
        <taxon>Candidatus Kuenenia</taxon>
    </lineage>
</organism>
<dbReference type="InterPro" id="IPR036410">
    <property type="entry name" value="HSP_DnaJ_Cys-rich_dom_sf"/>
</dbReference>
<keyword evidence="5 13" id="KW-0479">Metal-binding</keyword>
<comment type="subunit">
    <text evidence="2 13">Homodimer.</text>
</comment>
<dbReference type="InterPro" id="IPR012724">
    <property type="entry name" value="DnaJ"/>
</dbReference>
<evidence type="ECO:0000256" key="10">
    <source>
        <dbReference type="ARBA" id="ARBA00023186"/>
    </source>
</evidence>
<protein>
    <recommendedName>
        <fullName evidence="12 13">Chaperone protein DnaJ</fullName>
    </recommendedName>
</protein>
<evidence type="ECO:0000256" key="1">
    <source>
        <dbReference type="ARBA" id="ARBA00004496"/>
    </source>
</evidence>
<comment type="function">
    <text evidence="13">Participates actively in the response to hyperosmotic and heat shock by preventing the aggregation of stress-denatured proteins and by disaggregating proteins, also in an autonomous, DnaK-independent fashion. Unfolded proteins bind initially to DnaJ; upon interaction with the DnaJ-bound protein, DnaK hydrolyzes its bound ATP, resulting in the formation of a stable complex. GrpE releases ADP from DnaK; ATP binding to DnaK triggers the release of the substrate protein, thus completing the reaction cycle. Several rounds of ATP-dependent interactions between DnaJ, DnaK and GrpE are required for fully efficient folding. Also involved, together with DnaK and GrpE, in the DNA replication of plasmids through activation of initiation proteins.</text>
</comment>
<evidence type="ECO:0000259" key="16">
    <source>
        <dbReference type="PROSITE" id="PS51188"/>
    </source>
</evidence>
<dbReference type="InterPro" id="IPR001623">
    <property type="entry name" value="DnaJ_domain"/>
</dbReference>
<evidence type="ECO:0000256" key="8">
    <source>
        <dbReference type="ARBA" id="ARBA00022833"/>
    </source>
</evidence>
<evidence type="ECO:0000313" key="20">
    <source>
        <dbReference type="Proteomes" id="UP000501926"/>
    </source>
</evidence>
<evidence type="ECO:0000256" key="14">
    <source>
        <dbReference type="PROSITE-ProRule" id="PRU00546"/>
    </source>
</evidence>
<keyword evidence="7 13" id="KW-0863">Zinc-finger</keyword>
<evidence type="ECO:0000259" key="15">
    <source>
        <dbReference type="PROSITE" id="PS50076"/>
    </source>
</evidence>
<dbReference type="EMBL" id="LT934425">
    <property type="protein sequence ID" value="SOH06141.1"/>
    <property type="molecule type" value="Genomic_DNA"/>
</dbReference>
<comment type="domain">
    <text evidence="13">The J domain is necessary and sufficient to stimulate DnaK ATPase activity. Zinc center 1 plays an important role in the autonomous, DnaK-independent chaperone activity of DnaJ. Zinc center 2 is essential for interaction with DnaK and for DnaJ activity.</text>
</comment>
<keyword evidence="10 13" id="KW-0143">Chaperone</keyword>
<dbReference type="FunFam" id="2.60.260.20:FF:000004">
    <property type="entry name" value="Molecular chaperone DnaJ"/>
    <property type="match status" value="1"/>
</dbReference>
<feature type="binding site" evidence="13">
    <location>
        <position position="151"/>
    </location>
    <ligand>
        <name>Zn(2+)</name>
        <dbReference type="ChEBI" id="CHEBI:29105"/>
        <label>1</label>
    </ligand>
</feature>
<keyword evidence="8 13" id="KW-0862">Zinc</keyword>
<accession>A0A2C9CKF5</accession>
<feature type="repeat" description="CXXCXGXG motif" evidence="13">
    <location>
        <begin position="168"/>
        <end position="175"/>
    </location>
</feature>
<dbReference type="GO" id="GO:0008270">
    <property type="term" value="F:zinc ion binding"/>
    <property type="evidence" value="ECO:0007669"/>
    <property type="project" value="UniProtKB-UniRule"/>
</dbReference>
<gene>
    <name evidence="18" type="primary">dnaJ_3</name>
    <name evidence="13 17" type="synonym">dnaJ</name>
    <name evidence="17" type="ORF">KsCSTR_28330</name>
    <name evidence="18" type="ORF">KSMBR1_3668</name>
</gene>
<dbReference type="RefSeq" id="WP_099326632.1">
    <property type="nucleotide sequence ID" value="NZ_CP049055.1"/>
</dbReference>
<evidence type="ECO:0000256" key="5">
    <source>
        <dbReference type="ARBA" id="ARBA00022723"/>
    </source>
</evidence>
<evidence type="ECO:0000313" key="17">
    <source>
        <dbReference type="EMBL" id="QII12212.1"/>
    </source>
</evidence>
<dbReference type="GO" id="GO:0009408">
    <property type="term" value="P:response to heat"/>
    <property type="evidence" value="ECO:0007669"/>
    <property type="project" value="InterPro"/>
</dbReference>
<dbReference type="NCBIfam" id="NF008035">
    <property type="entry name" value="PRK10767.1"/>
    <property type="match status" value="1"/>
</dbReference>
<evidence type="ECO:0000256" key="9">
    <source>
        <dbReference type="ARBA" id="ARBA00023016"/>
    </source>
</evidence>
<dbReference type="AlphaFoldDB" id="A0A2C9CKF5"/>
<feature type="binding site" evidence="13">
    <location>
        <position position="194"/>
    </location>
    <ligand>
        <name>Zn(2+)</name>
        <dbReference type="ChEBI" id="CHEBI:29105"/>
        <label>2</label>
    </ligand>
</feature>
<dbReference type="GO" id="GO:0005737">
    <property type="term" value="C:cytoplasm"/>
    <property type="evidence" value="ECO:0007669"/>
    <property type="project" value="UniProtKB-SubCell"/>
</dbReference>
<dbReference type="Pfam" id="PF01556">
    <property type="entry name" value="DnaJ_C"/>
    <property type="match status" value="1"/>
</dbReference>